<feature type="region of interest" description="Disordered" evidence="2">
    <location>
        <begin position="1"/>
        <end position="35"/>
    </location>
</feature>
<organism evidence="5 6">
    <name type="scientific">Spinactinospora alkalitolerans</name>
    <dbReference type="NCBI Taxonomy" id="687207"/>
    <lineage>
        <taxon>Bacteria</taxon>
        <taxon>Bacillati</taxon>
        <taxon>Actinomycetota</taxon>
        <taxon>Actinomycetes</taxon>
        <taxon>Streptosporangiales</taxon>
        <taxon>Nocardiopsidaceae</taxon>
        <taxon>Spinactinospora</taxon>
    </lineage>
</organism>
<evidence type="ECO:0000259" key="4">
    <source>
        <dbReference type="Pfam" id="PF17853"/>
    </source>
</evidence>
<evidence type="ECO:0000259" key="3">
    <source>
        <dbReference type="Pfam" id="PF13556"/>
    </source>
</evidence>
<comment type="caution">
    <text evidence="5">The sequence shown here is derived from an EMBL/GenBank/DDBJ whole genome shotgun (WGS) entry which is preliminary data.</text>
</comment>
<dbReference type="PANTHER" id="PTHR33744">
    <property type="entry name" value="CARBOHYDRATE DIACID REGULATOR"/>
    <property type="match status" value="1"/>
</dbReference>
<protein>
    <submittedName>
        <fullName evidence="5">DNA-binding PucR family transcriptional regulator</fullName>
    </submittedName>
</protein>
<dbReference type="AlphaFoldDB" id="A0A852TQK8"/>
<dbReference type="InterPro" id="IPR042070">
    <property type="entry name" value="PucR_C-HTH_sf"/>
</dbReference>
<evidence type="ECO:0000313" key="6">
    <source>
        <dbReference type="Proteomes" id="UP000589036"/>
    </source>
</evidence>
<sequence length="579" mass="61699">MLPATGPSPPRDGSQRPGGAGLDMDTAMPPPEHPSAVPLRELLLAVGAPLVDVLAAPAGLEVPVGDVVILDPEDETVPYAGDLVLVIGVRGRGAAHLVRSAGRRGASAIAVKVDVAEEAELLRATAGESGVALLAVRPDVRWEQLQSLCRSVVDDARLTLDTDIGDSIGDLFSLAQTIATLTGGLVSIEDSASRVLAYSGGEDADELRRLSVLGRQGPEQYLALLREWGVFQRLRAGEEVVRIEEHPELGIRRRLAVGIRAGSQPLGSIWVQEGSAPLTAQSEEALLGAARMTALHLLRHRTEATAGLRLREDLLAGLLEGRIEAAALADSIEVDHDHAVMVAAFAFSPAGGGAAAPAEAAPESRADRSEVELKRRRMTSLISVHAAAYRRDALVTTLGSRVYVLLPNLARRSAEASVLALTRKIVEAARRLLGVAVQGAVGSVVGRLTDVTESRGEADRILDAMSRDLGMDVATISDVRARVLVSETLAHLRADPRLRDPRTARLFEHDAAHGSELVRSLVAYLEAFGDVRTAAGRLHIHPNTLRYRVRRAESVSGIDLSDPNERLFTHLQLLMEHGG</sequence>
<comment type="similarity">
    <text evidence="1">Belongs to the CdaR family.</text>
</comment>
<dbReference type="EMBL" id="JACCCC010000001">
    <property type="protein sequence ID" value="NYE45577.1"/>
    <property type="molecule type" value="Genomic_DNA"/>
</dbReference>
<evidence type="ECO:0000256" key="2">
    <source>
        <dbReference type="SAM" id="MobiDB-lite"/>
    </source>
</evidence>
<accession>A0A852TQK8</accession>
<reference evidence="5 6" key="1">
    <citation type="submission" date="2020-07" db="EMBL/GenBank/DDBJ databases">
        <title>Sequencing the genomes of 1000 actinobacteria strains.</title>
        <authorList>
            <person name="Klenk H.-P."/>
        </authorList>
    </citation>
    <scope>NUCLEOTIDE SEQUENCE [LARGE SCALE GENOMIC DNA]</scope>
    <source>
        <strain evidence="5 6">CXB654</strain>
    </source>
</reference>
<evidence type="ECO:0000313" key="5">
    <source>
        <dbReference type="EMBL" id="NYE45577.1"/>
    </source>
</evidence>
<keyword evidence="5" id="KW-0238">DNA-binding</keyword>
<dbReference type="GO" id="GO:0003677">
    <property type="term" value="F:DNA binding"/>
    <property type="evidence" value="ECO:0007669"/>
    <property type="project" value="UniProtKB-KW"/>
</dbReference>
<dbReference type="Pfam" id="PF13556">
    <property type="entry name" value="HTH_30"/>
    <property type="match status" value="1"/>
</dbReference>
<dbReference type="InterPro" id="IPR041522">
    <property type="entry name" value="CdaR_GGDEF"/>
</dbReference>
<dbReference type="Proteomes" id="UP000589036">
    <property type="component" value="Unassembled WGS sequence"/>
</dbReference>
<dbReference type="InterPro" id="IPR025736">
    <property type="entry name" value="PucR_C-HTH_dom"/>
</dbReference>
<dbReference type="Pfam" id="PF17853">
    <property type="entry name" value="GGDEF_2"/>
    <property type="match status" value="1"/>
</dbReference>
<keyword evidence="6" id="KW-1185">Reference proteome</keyword>
<gene>
    <name evidence="5" type="ORF">HDA32_000697</name>
</gene>
<name>A0A852TQK8_9ACTN</name>
<dbReference type="PANTHER" id="PTHR33744:SF17">
    <property type="entry name" value="CONSERVED PROTEIN"/>
    <property type="match status" value="1"/>
</dbReference>
<feature type="domain" description="PucR C-terminal helix-turn-helix" evidence="3">
    <location>
        <begin position="517"/>
        <end position="574"/>
    </location>
</feature>
<proteinExistence type="inferred from homology"/>
<dbReference type="InterPro" id="IPR051448">
    <property type="entry name" value="CdaR-like_regulators"/>
</dbReference>
<feature type="compositionally biased region" description="Pro residues" evidence="2">
    <location>
        <begin position="1"/>
        <end position="10"/>
    </location>
</feature>
<dbReference type="Gene3D" id="1.10.10.2840">
    <property type="entry name" value="PucR C-terminal helix-turn-helix domain"/>
    <property type="match status" value="1"/>
</dbReference>
<evidence type="ECO:0000256" key="1">
    <source>
        <dbReference type="ARBA" id="ARBA00006754"/>
    </source>
</evidence>
<feature type="domain" description="CdaR GGDEF-like" evidence="4">
    <location>
        <begin position="330"/>
        <end position="463"/>
    </location>
</feature>